<proteinExistence type="predicted"/>
<accession>A0AAD9PNQ8</accession>
<evidence type="ECO:0000256" key="1">
    <source>
        <dbReference type="SAM" id="Phobius"/>
    </source>
</evidence>
<organism evidence="2 3">
    <name type="scientific">Babesia duncani</name>
    <dbReference type="NCBI Taxonomy" id="323732"/>
    <lineage>
        <taxon>Eukaryota</taxon>
        <taxon>Sar</taxon>
        <taxon>Alveolata</taxon>
        <taxon>Apicomplexa</taxon>
        <taxon>Aconoidasida</taxon>
        <taxon>Piroplasmida</taxon>
        <taxon>Babesiidae</taxon>
        <taxon>Babesia</taxon>
    </lineage>
</organism>
<keyword evidence="3" id="KW-1185">Reference proteome</keyword>
<dbReference type="KEGG" id="bdw:94335509"/>
<dbReference type="AlphaFoldDB" id="A0AAD9PNQ8"/>
<keyword evidence="1" id="KW-0812">Transmembrane</keyword>
<comment type="caution">
    <text evidence="2">The sequence shown here is derived from an EMBL/GenBank/DDBJ whole genome shotgun (WGS) entry which is preliminary data.</text>
</comment>
<dbReference type="GeneID" id="94335509"/>
<sequence>MPLVFAPGSFQKFCNMDRNYRDDALMVAPVGDIQPSAPPLMAINMSGPSGRGHVQPGIHADYPVMPENPKIQKIIPIKLNVPLSSLRAHSDLLQSDPIPIVSRNYCRARWVKTIAVTLFVMIMISILYAIVKTTIEHGGI</sequence>
<dbReference type="RefSeq" id="XP_067805044.1">
    <property type="nucleotide sequence ID" value="XM_067946253.1"/>
</dbReference>
<evidence type="ECO:0000313" key="2">
    <source>
        <dbReference type="EMBL" id="KAK2198202.1"/>
    </source>
</evidence>
<keyword evidence="1" id="KW-0472">Membrane</keyword>
<protein>
    <submittedName>
        <fullName evidence="2">Uncharacterized protein</fullName>
    </submittedName>
</protein>
<gene>
    <name evidence="2" type="ORF">BdWA1_001211</name>
</gene>
<feature type="transmembrane region" description="Helical" evidence="1">
    <location>
        <begin position="110"/>
        <end position="131"/>
    </location>
</feature>
<dbReference type="EMBL" id="JALLKP010000001">
    <property type="protein sequence ID" value="KAK2198202.1"/>
    <property type="molecule type" value="Genomic_DNA"/>
</dbReference>
<evidence type="ECO:0000313" key="3">
    <source>
        <dbReference type="Proteomes" id="UP001214638"/>
    </source>
</evidence>
<dbReference type="Proteomes" id="UP001214638">
    <property type="component" value="Unassembled WGS sequence"/>
</dbReference>
<reference evidence="2" key="1">
    <citation type="journal article" date="2023" name="Nat. Microbiol.">
        <title>Babesia duncani multi-omics identifies virulence factors and drug targets.</title>
        <authorList>
            <person name="Singh P."/>
            <person name="Lonardi S."/>
            <person name="Liang Q."/>
            <person name="Vydyam P."/>
            <person name="Khabirova E."/>
            <person name="Fang T."/>
            <person name="Gihaz S."/>
            <person name="Thekkiniath J."/>
            <person name="Munshi M."/>
            <person name="Abel S."/>
            <person name="Ciampossin L."/>
            <person name="Batugedara G."/>
            <person name="Gupta M."/>
            <person name="Lu X.M."/>
            <person name="Lenz T."/>
            <person name="Chakravarty S."/>
            <person name="Cornillot E."/>
            <person name="Hu Y."/>
            <person name="Ma W."/>
            <person name="Gonzalez L.M."/>
            <person name="Sanchez S."/>
            <person name="Estrada K."/>
            <person name="Sanchez-Flores A."/>
            <person name="Montero E."/>
            <person name="Harb O.S."/>
            <person name="Le Roch K.G."/>
            <person name="Mamoun C.B."/>
        </authorList>
    </citation>
    <scope>NUCLEOTIDE SEQUENCE</scope>
    <source>
        <strain evidence="2">WA1</strain>
    </source>
</reference>
<keyword evidence="1" id="KW-1133">Transmembrane helix</keyword>
<name>A0AAD9PNQ8_9APIC</name>